<feature type="domain" description="Polymerase/histidinol phosphatase N-terminal" evidence="1">
    <location>
        <begin position="2"/>
        <end position="67"/>
    </location>
</feature>
<evidence type="ECO:0000259" key="1">
    <source>
        <dbReference type="SMART" id="SM00481"/>
    </source>
</evidence>
<protein>
    <submittedName>
        <fullName evidence="2">PHP domain protein</fullName>
    </submittedName>
</protein>
<dbReference type="Pfam" id="PF02811">
    <property type="entry name" value="PHP"/>
    <property type="match status" value="1"/>
</dbReference>
<accession>F5YE11</accession>
<dbReference type="OrthoDB" id="9804333at2"/>
<keyword evidence="3" id="KW-1185">Reference proteome</keyword>
<dbReference type="InterPro" id="IPR004013">
    <property type="entry name" value="PHP_dom"/>
</dbReference>
<dbReference type="Gene3D" id="1.10.150.650">
    <property type="match status" value="1"/>
</dbReference>
<dbReference type="KEGG" id="taz:TREAZ_1545"/>
<dbReference type="InterPro" id="IPR003141">
    <property type="entry name" value="Pol/His_phosphatase_N"/>
</dbReference>
<dbReference type="AlphaFoldDB" id="F5YE11"/>
<proteinExistence type="predicted"/>
<dbReference type="CDD" id="cd07438">
    <property type="entry name" value="PHP_HisPPase_AMP"/>
    <property type="match status" value="1"/>
</dbReference>
<dbReference type="GO" id="GO:0004534">
    <property type="term" value="F:5'-3' RNA exonuclease activity"/>
    <property type="evidence" value="ECO:0007669"/>
    <property type="project" value="TreeGrafter"/>
</dbReference>
<dbReference type="STRING" id="545695.TREAZ_1545"/>
<dbReference type="InterPro" id="IPR016195">
    <property type="entry name" value="Pol/histidinol_Pase-like"/>
</dbReference>
<dbReference type="SMART" id="SM00481">
    <property type="entry name" value="POLIIIAc"/>
    <property type="match status" value="1"/>
</dbReference>
<dbReference type="eggNOG" id="COG0613">
    <property type="taxonomic scope" value="Bacteria"/>
</dbReference>
<dbReference type="EMBL" id="CP001841">
    <property type="protein sequence ID" value="AEF83288.1"/>
    <property type="molecule type" value="Genomic_DNA"/>
</dbReference>
<dbReference type="Gene3D" id="3.20.20.140">
    <property type="entry name" value="Metal-dependent hydrolases"/>
    <property type="match status" value="1"/>
</dbReference>
<dbReference type="PROSITE" id="PS00435">
    <property type="entry name" value="PEROXIDASE_1"/>
    <property type="match status" value="1"/>
</dbReference>
<sequence>MIDLHTHSTASDGSLSPQALVEEASKRGLTALALTDHDTINGLGEAEKTARKLGLHFIPGIELQIEWNQESGGEFHLLGLGIRQPSPAFLEAVASLAKGREERNLEILERMHELSIDATYEEIRALSGGHSVGRPHFAAILVQRKIVKNREQAFRRYLGRGKPLYAPKKGLEFDKIVPLIKESGGIAVLAHPMSLFVAWGRLPELVKNLKERGLDGLEAWHPTAKPRSCKRLEELGKTLGLYITAGSDFHGEARPDRRLGITAGDKKIEDSVLEAIPPLTSIA</sequence>
<reference evidence="3" key="1">
    <citation type="submission" date="2009-12" db="EMBL/GenBank/DDBJ databases">
        <title>Complete sequence of Treponema azotonutricium strain ZAS-9.</title>
        <authorList>
            <person name="Tetu S.G."/>
            <person name="Matson E."/>
            <person name="Ren Q."/>
            <person name="Seshadri R."/>
            <person name="Elbourne L."/>
            <person name="Hassan K.A."/>
            <person name="Durkin A."/>
            <person name="Radune D."/>
            <person name="Mohamoud Y."/>
            <person name="Shay R."/>
            <person name="Jin S."/>
            <person name="Zhang X."/>
            <person name="Lucey K."/>
            <person name="Ballor N.R."/>
            <person name="Ottesen E."/>
            <person name="Rosenthal R."/>
            <person name="Allen A."/>
            <person name="Leadbetter J.R."/>
            <person name="Paulsen I.T."/>
        </authorList>
    </citation>
    <scope>NUCLEOTIDE SEQUENCE [LARGE SCALE GENOMIC DNA]</scope>
    <source>
        <strain evidence="3">ATCC BAA-888 / DSM 13862 / ZAS-9</strain>
    </source>
</reference>
<dbReference type="InterPro" id="IPR052018">
    <property type="entry name" value="PHP_domain"/>
</dbReference>
<dbReference type="RefSeq" id="WP_015710473.1">
    <property type="nucleotide sequence ID" value="NC_015577.1"/>
</dbReference>
<dbReference type="PANTHER" id="PTHR42924:SF3">
    <property type="entry name" value="POLYMERASE_HISTIDINOL PHOSPHATASE N-TERMINAL DOMAIN-CONTAINING PROTEIN"/>
    <property type="match status" value="1"/>
</dbReference>
<dbReference type="SUPFAM" id="SSF89550">
    <property type="entry name" value="PHP domain-like"/>
    <property type="match status" value="1"/>
</dbReference>
<name>F5YE11_LEAAZ</name>
<dbReference type="GO" id="GO:0035312">
    <property type="term" value="F:5'-3' DNA exonuclease activity"/>
    <property type="evidence" value="ECO:0007669"/>
    <property type="project" value="TreeGrafter"/>
</dbReference>
<evidence type="ECO:0000313" key="3">
    <source>
        <dbReference type="Proteomes" id="UP000009222"/>
    </source>
</evidence>
<dbReference type="HOGENOM" id="CLU_067347_1_0_12"/>
<dbReference type="PANTHER" id="PTHR42924">
    <property type="entry name" value="EXONUCLEASE"/>
    <property type="match status" value="1"/>
</dbReference>
<evidence type="ECO:0000313" key="2">
    <source>
        <dbReference type="EMBL" id="AEF83288.1"/>
    </source>
</evidence>
<dbReference type="InterPro" id="IPR019793">
    <property type="entry name" value="Peroxidases_heam-ligand_BS"/>
</dbReference>
<organism evidence="2 3">
    <name type="scientific">Leadbettera azotonutricia (strain ATCC BAA-888 / DSM 13862 / ZAS-9)</name>
    <name type="common">Treponema azotonutricium</name>
    <dbReference type="NCBI Taxonomy" id="545695"/>
    <lineage>
        <taxon>Bacteria</taxon>
        <taxon>Pseudomonadati</taxon>
        <taxon>Spirochaetota</taxon>
        <taxon>Spirochaetia</taxon>
        <taxon>Spirochaetales</taxon>
        <taxon>Breznakiellaceae</taxon>
        <taxon>Leadbettera</taxon>
    </lineage>
</organism>
<gene>
    <name evidence="2" type="ordered locus">TREAZ_1545</name>
</gene>
<reference evidence="2 3" key="2">
    <citation type="journal article" date="2011" name="ISME J.">
        <title>RNA-seq reveals cooperative metabolic interactions between two termite-gut spirochete species in co-culture.</title>
        <authorList>
            <person name="Rosenthal A.Z."/>
            <person name="Matson E.G."/>
            <person name="Eldar A."/>
            <person name="Leadbetter J.R."/>
        </authorList>
    </citation>
    <scope>NUCLEOTIDE SEQUENCE [LARGE SCALE GENOMIC DNA]</scope>
    <source>
        <strain evidence="3">ATCC BAA-888 / DSM 13862 / ZAS-9</strain>
    </source>
</reference>
<dbReference type="Proteomes" id="UP000009222">
    <property type="component" value="Chromosome"/>
</dbReference>
<dbReference type="InParanoid" id="F5YE11"/>